<dbReference type="InterPro" id="IPR035979">
    <property type="entry name" value="RBD_domain_sf"/>
</dbReference>
<feature type="region of interest" description="Disordered" evidence="13">
    <location>
        <begin position="810"/>
        <end position="837"/>
    </location>
</feature>
<comment type="function">
    <text evidence="10">Involved in pre-rRNA processing.</text>
</comment>
<dbReference type="GO" id="GO:1990904">
    <property type="term" value="C:ribonucleoprotein complex"/>
    <property type="evidence" value="ECO:0007669"/>
    <property type="project" value="UniProtKB-KW"/>
</dbReference>
<dbReference type="InterPro" id="IPR000504">
    <property type="entry name" value="RRM_dom"/>
</dbReference>
<feature type="domain" description="RRM" evidence="14">
    <location>
        <begin position="597"/>
        <end position="680"/>
    </location>
</feature>
<name>A0A8H4W1N3_9HELO</name>
<feature type="domain" description="RRM" evidence="14">
    <location>
        <begin position="480"/>
        <end position="552"/>
    </location>
</feature>
<dbReference type="FunFam" id="3.30.70.330:FF:000839">
    <property type="entry name" value="Multiple RNA-binding domain-containing protein 1"/>
    <property type="match status" value="1"/>
</dbReference>
<dbReference type="Proteomes" id="UP000566819">
    <property type="component" value="Unassembled WGS sequence"/>
</dbReference>
<accession>A0A8H4W1N3</accession>
<dbReference type="PROSITE" id="PS50102">
    <property type="entry name" value="RRM"/>
    <property type="match status" value="5"/>
</dbReference>
<feature type="domain" description="RRM" evidence="14">
    <location>
        <begin position="4"/>
        <end position="76"/>
    </location>
</feature>
<organism evidence="16 17">
    <name type="scientific">Cudoniella acicularis</name>
    <dbReference type="NCBI Taxonomy" id="354080"/>
    <lineage>
        <taxon>Eukaryota</taxon>
        <taxon>Fungi</taxon>
        <taxon>Dikarya</taxon>
        <taxon>Ascomycota</taxon>
        <taxon>Pezizomycotina</taxon>
        <taxon>Leotiomycetes</taxon>
        <taxon>Helotiales</taxon>
        <taxon>Tricladiaceae</taxon>
        <taxon>Cudoniella</taxon>
    </lineage>
</organism>
<dbReference type="SMART" id="SM00360">
    <property type="entry name" value="RRM"/>
    <property type="match status" value="5"/>
</dbReference>
<feature type="domain" description="RRM" evidence="14">
    <location>
        <begin position="702"/>
        <end position="779"/>
    </location>
</feature>
<dbReference type="SUPFAM" id="SSF54928">
    <property type="entry name" value="RNA-binding domain, RBD"/>
    <property type="match status" value="3"/>
</dbReference>
<dbReference type="FunFam" id="3.30.70.330:FF:000459">
    <property type="entry name" value="Multiple RNA-binding domain-containing protein 1"/>
    <property type="match status" value="1"/>
</dbReference>
<dbReference type="SMART" id="SM00426">
    <property type="entry name" value="TEA"/>
    <property type="match status" value="1"/>
</dbReference>
<dbReference type="Pfam" id="PF01285">
    <property type="entry name" value="TEA"/>
    <property type="match status" value="1"/>
</dbReference>
<dbReference type="Gene3D" id="6.10.20.40">
    <property type="entry name" value="TEA/ATTS domain"/>
    <property type="match status" value="1"/>
</dbReference>
<evidence type="ECO:0000256" key="5">
    <source>
        <dbReference type="ARBA" id="ARBA00022552"/>
    </source>
</evidence>
<evidence type="ECO:0000256" key="9">
    <source>
        <dbReference type="ARBA" id="ARBA00023274"/>
    </source>
</evidence>
<dbReference type="OrthoDB" id="439639at2759"/>
<evidence type="ECO:0000313" key="16">
    <source>
        <dbReference type="EMBL" id="KAF4630808.1"/>
    </source>
</evidence>
<dbReference type="PANTHER" id="PTHR48039">
    <property type="entry name" value="RNA-BINDING MOTIF PROTEIN 14B"/>
    <property type="match status" value="1"/>
</dbReference>
<sequence>MDSSRIFVKGLPPTISEDEFKKHFSAKSAITDTKLIAHRRIGYIGYKTPEDAAKAVKYFNRSFIRMSKIGVELARPISDSTLPISRKAQREQERADAKTRQIEREAKSKAEPSAATKRKRSDVEDDPKLKEFLEVMQPASKAKKWAPDTAQDDVGEPPSKIQAIEVPEAESDEEYESVPKKSRKNTPLKIAAPVVSTATQTAVDEFAKLDEPMIDISTTDPTDDDWLRSRTNRLLDLMDPDEMVVNPANQESQIVAVADEKLAEGPASEEEFANQEDVELNEEQEKPDPIIEAISANGRLFVRNLPYTATEDDLRNHFQPYGTLEEVHLPLDASGTSKGFVLVQYADPAAAADAYHNLDGEPFQGRLLHILPAAAKRENKLDEFAIAKLPLKKQKQIKKKSEASSMTFNWNSLYMNQDAVNSAIADRLGVSKSELLDPTSADAGVKQAIAETSVIQETKTYFEKNGVDLNAFKRKERGDTAILVKNFPYGMTLEELRKMFEDFGQVLRVLMPATGTIAIVEFAQAPHARAAFASLAYRRMKDSVLFLEKAPKNLFTTASGGATVVTPDPKGDEAANQKLSVADLLERDANAEAVDTTTLFVRNLNFTTTSDRLTEIFKPLDGFMSARVNTKTDPKKPGQVLSMGFGFLEFRTKAQAQAALKAMDGYTLDDHKLLIKASHKGADAAEERRKEDRAKKLAGKRTKIIIKNLPFEATKKDVRALFGTYGQLRSVRVPKKFDHSARGFAFADFITAREAENALEALKDTHLLGRRLVLEFATNDSVDAEEEIEKMQKKVGSQVNKVALQKLTGGGRTRSMELRRHNLPSNYPLPSNDPNELLRAGARQPLTDSDGNSQVQTLASVGLYHDNKEMHTRAERPMYPTPTVPSLPPHQSLRQTCEQRRQQHRNRREQRFTTNPIVESPQYQAYRARQDREGNPEDVKWPHHLEVAFLDALVNIPRLGRRKFSYKGKPHGRNELIKEYIWLAYVQSLPPGQEPDPSMMRTRKQISSHIQVLKTFFKDHPACAPTSTTHSTNALLAPHILDLDSLRPAWNQ</sequence>
<evidence type="ECO:0000259" key="15">
    <source>
        <dbReference type="PROSITE" id="PS51088"/>
    </source>
</evidence>
<dbReference type="AlphaFoldDB" id="A0A8H4W1N3"/>
<evidence type="ECO:0000313" key="17">
    <source>
        <dbReference type="Proteomes" id="UP000566819"/>
    </source>
</evidence>
<keyword evidence="5" id="KW-0698">rRNA processing</keyword>
<comment type="caution">
    <text evidence="16">The sequence shown here is derived from an EMBL/GenBank/DDBJ whole genome shotgun (WGS) entry which is preliminary data.</text>
</comment>
<comment type="subcellular location">
    <subcellularLocation>
        <location evidence="1">Nucleus</location>
    </subcellularLocation>
</comment>
<keyword evidence="6" id="KW-0677">Repeat</keyword>
<evidence type="ECO:0000256" key="6">
    <source>
        <dbReference type="ARBA" id="ARBA00022737"/>
    </source>
</evidence>
<dbReference type="PROSITE" id="PS51088">
    <property type="entry name" value="TEA_2"/>
    <property type="match status" value="1"/>
</dbReference>
<evidence type="ECO:0000256" key="12">
    <source>
        <dbReference type="PROSITE-ProRule" id="PRU00505"/>
    </source>
</evidence>
<evidence type="ECO:0000256" key="10">
    <source>
        <dbReference type="ARBA" id="ARBA00057379"/>
    </source>
</evidence>
<dbReference type="InterPro" id="IPR034482">
    <property type="entry name" value="Mrd1_RRM3"/>
</dbReference>
<feature type="compositionally biased region" description="Polar residues" evidence="13">
    <location>
        <begin position="823"/>
        <end position="834"/>
    </location>
</feature>
<keyword evidence="9" id="KW-0687">Ribonucleoprotein</keyword>
<evidence type="ECO:0000256" key="13">
    <source>
        <dbReference type="SAM" id="MobiDB-lite"/>
    </source>
</evidence>
<dbReference type="InterPro" id="IPR012677">
    <property type="entry name" value="Nucleotide-bd_a/b_plait_sf"/>
</dbReference>
<proteinExistence type="inferred from homology"/>
<dbReference type="GO" id="GO:0003700">
    <property type="term" value="F:DNA-binding transcription factor activity"/>
    <property type="evidence" value="ECO:0007669"/>
    <property type="project" value="InterPro"/>
</dbReference>
<evidence type="ECO:0000256" key="3">
    <source>
        <dbReference type="ARBA" id="ARBA00008421"/>
    </source>
</evidence>
<dbReference type="EMBL" id="JAAMPI010000510">
    <property type="protein sequence ID" value="KAF4630808.1"/>
    <property type="molecule type" value="Genomic_DNA"/>
</dbReference>
<evidence type="ECO:0000256" key="1">
    <source>
        <dbReference type="ARBA" id="ARBA00004123"/>
    </source>
</evidence>
<dbReference type="Gene3D" id="3.30.70.330">
    <property type="match status" value="5"/>
</dbReference>
<dbReference type="InterPro" id="IPR000818">
    <property type="entry name" value="TEA/ATTS_dom"/>
</dbReference>
<evidence type="ECO:0000256" key="4">
    <source>
        <dbReference type="ARBA" id="ARBA00013428"/>
    </source>
</evidence>
<protein>
    <recommendedName>
        <fullName evidence="4">Multiple RNA-binding domain-containing protein 1</fullName>
    </recommendedName>
</protein>
<dbReference type="InterPro" id="IPR038096">
    <property type="entry name" value="TEA/ATTS_sf"/>
</dbReference>
<feature type="compositionally biased region" description="Basic and acidic residues" evidence="13">
    <location>
        <begin position="88"/>
        <end position="110"/>
    </location>
</feature>
<reference evidence="16 17" key="1">
    <citation type="submission" date="2020-03" db="EMBL/GenBank/DDBJ databases">
        <title>Draft Genome Sequence of Cudoniella acicularis.</title>
        <authorList>
            <person name="Buettner E."/>
            <person name="Kellner H."/>
        </authorList>
    </citation>
    <scope>NUCLEOTIDE SEQUENCE [LARGE SCALE GENOMIC DNA]</scope>
    <source>
        <strain evidence="16 17">DSM 108380</strain>
    </source>
</reference>
<dbReference type="GO" id="GO:0005634">
    <property type="term" value="C:nucleus"/>
    <property type="evidence" value="ECO:0007669"/>
    <property type="project" value="UniProtKB-SubCell"/>
</dbReference>
<feature type="compositionally biased region" description="Acidic residues" evidence="13">
    <location>
        <begin position="167"/>
        <end position="176"/>
    </location>
</feature>
<keyword evidence="17" id="KW-1185">Reference proteome</keyword>
<feature type="domain" description="TEA" evidence="15">
    <location>
        <begin position="934"/>
        <end position="1020"/>
    </location>
</feature>
<dbReference type="GO" id="GO:0003729">
    <property type="term" value="F:mRNA binding"/>
    <property type="evidence" value="ECO:0007669"/>
    <property type="project" value="TreeGrafter"/>
</dbReference>
<keyword evidence="7 11" id="KW-0694">RNA-binding</keyword>
<dbReference type="InterPro" id="IPR051945">
    <property type="entry name" value="RRM_MRD1_RNA_proc_ribogen"/>
</dbReference>
<dbReference type="CDD" id="cd12570">
    <property type="entry name" value="RRM5_MRD1"/>
    <property type="match status" value="1"/>
</dbReference>
<comment type="similarity">
    <text evidence="2">Belongs to the RRM MRD1 family.</text>
</comment>
<evidence type="ECO:0000256" key="7">
    <source>
        <dbReference type="ARBA" id="ARBA00022884"/>
    </source>
</evidence>
<gene>
    <name evidence="16" type="ORF">G7Y89_g7325</name>
</gene>
<feature type="region of interest" description="Disordered" evidence="13">
    <location>
        <begin position="82"/>
        <end position="183"/>
    </location>
</feature>
<dbReference type="FunFam" id="3.30.70.330:FF:000247">
    <property type="entry name" value="Multiple RNA-binding domain-containing protein 1"/>
    <property type="match status" value="1"/>
</dbReference>
<dbReference type="Pfam" id="PF00076">
    <property type="entry name" value="RRM_1"/>
    <property type="match status" value="5"/>
</dbReference>
<evidence type="ECO:0000256" key="2">
    <source>
        <dbReference type="ARBA" id="ARBA00008033"/>
    </source>
</evidence>
<evidence type="ECO:0000256" key="11">
    <source>
        <dbReference type="PROSITE-ProRule" id="PRU00176"/>
    </source>
</evidence>
<evidence type="ECO:0000256" key="8">
    <source>
        <dbReference type="ARBA" id="ARBA00023242"/>
    </source>
</evidence>
<dbReference type="CDD" id="cd12565">
    <property type="entry name" value="RRM1_MRD1"/>
    <property type="match status" value="1"/>
</dbReference>
<dbReference type="GO" id="GO:0006364">
    <property type="term" value="P:rRNA processing"/>
    <property type="evidence" value="ECO:0007669"/>
    <property type="project" value="UniProtKB-KW"/>
</dbReference>
<feature type="domain" description="RRM" evidence="14">
    <location>
        <begin position="298"/>
        <end position="375"/>
    </location>
</feature>
<feature type="DNA-binding region" description="TEA" evidence="12">
    <location>
        <begin position="934"/>
        <end position="1020"/>
    </location>
</feature>
<comment type="similarity">
    <text evidence="3">Belongs to the TEC1 family.</text>
</comment>
<dbReference type="FunFam" id="3.30.70.330:FF:000452">
    <property type="entry name" value="Multiple RNA-binding domain-containing protein 1"/>
    <property type="match status" value="1"/>
</dbReference>
<dbReference type="CDD" id="cd12568">
    <property type="entry name" value="RRM3_MRD1"/>
    <property type="match status" value="1"/>
</dbReference>
<feature type="region of interest" description="Disordered" evidence="13">
    <location>
        <begin position="264"/>
        <end position="284"/>
    </location>
</feature>
<feature type="compositionally biased region" description="Acidic residues" evidence="13">
    <location>
        <begin position="267"/>
        <end position="282"/>
    </location>
</feature>
<dbReference type="PANTHER" id="PTHR48039:SF5">
    <property type="entry name" value="RNA-BINDING PROTEIN 28"/>
    <property type="match status" value="1"/>
</dbReference>
<evidence type="ECO:0000259" key="14">
    <source>
        <dbReference type="PROSITE" id="PS50102"/>
    </source>
</evidence>
<keyword evidence="8" id="KW-0539">Nucleus</keyword>